<organism evidence="5 6">
    <name type="scientific">Elstera cyanobacteriorum</name>
    <dbReference type="NCBI Taxonomy" id="2022747"/>
    <lineage>
        <taxon>Bacteria</taxon>
        <taxon>Pseudomonadati</taxon>
        <taxon>Pseudomonadota</taxon>
        <taxon>Alphaproteobacteria</taxon>
        <taxon>Rhodospirillales</taxon>
        <taxon>Rhodospirillaceae</taxon>
        <taxon>Elstera</taxon>
    </lineage>
</organism>
<dbReference type="InterPro" id="IPR010255">
    <property type="entry name" value="Haem_peroxidase_sf"/>
</dbReference>
<dbReference type="SUPFAM" id="SSF48113">
    <property type="entry name" value="Heme-dependent peroxidases"/>
    <property type="match status" value="1"/>
</dbReference>
<dbReference type="GO" id="GO:0005576">
    <property type="term" value="C:extracellular region"/>
    <property type="evidence" value="ECO:0007669"/>
    <property type="project" value="UniProtKB-SubCell"/>
</dbReference>
<keyword evidence="6" id="KW-1185">Reference proteome</keyword>
<dbReference type="EMBL" id="NOXS01000035">
    <property type="protein sequence ID" value="OYQ16784.1"/>
    <property type="molecule type" value="Genomic_DNA"/>
</dbReference>
<accession>A0A255XK73</accession>
<dbReference type="InterPro" id="IPR037120">
    <property type="entry name" value="Haem_peroxidase_sf_animal"/>
</dbReference>
<keyword evidence="3" id="KW-0325">Glycoprotein</keyword>
<evidence type="ECO:0000256" key="2">
    <source>
        <dbReference type="ARBA" id="ARBA00022525"/>
    </source>
</evidence>
<dbReference type="PROSITE" id="PS50292">
    <property type="entry name" value="PEROXIDASE_3"/>
    <property type="match status" value="1"/>
</dbReference>
<dbReference type="PANTHER" id="PTHR11475">
    <property type="entry name" value="OXIDASE/PEROXIDASE"/>
    <property type="match status" value="1"/>
</dbReference>
<evidence type="ECO:0000256" key="1">
    <source>
        <dbReference type="ARBA" id="ARBA00004613"/>
    </source>
</evidence>
<dbReference type="OrthoDB" id="105077at2"/>
<dbReference type="PROSITE" id="PS51318">
    <property type="entry name" value="TAT"/>
    <property type="match status" value="1"/>
</dbReference>
<protein>
    <recommendedName>
        <fullName evidence="7">Heme peroxidase</fullName>
    </recommendedName>
</protein>
<evidence type="ECO:0000256" key="4">
    <source>
        <dbReference type="SAM" id="SignalP"/>
    </source>
</evidence>
<dbReference type="InterPro" id="IPR006311">
    <property type="entry name" value="TAT_signal"/>
</dbReference>
<evidence type="ECO:0000313" key="6">
    <source>
        <dbReference type="Proteomes" id="UP000216361"/>
    </source>
</evidence>
<dbReference type="Pfam" id="PF03098">
    <property type="entry name" value="An_peroxidase"/>
    <property type="match status" value="1"/>
</dbReference>
<dbReference type="GO" id="GO:0006979">
    <property type="term" value="P:response to oxidative stress"/>
    <property type="evidence" value="ECO:0007669"/>
    <property type="project" value="InterPro"/>
</dbReference>
<name>A0A255XK73_9PROT</name>
<sequence>METTMDRRRFLKSALFTGTALAASQALPRFAQASVMGTAAPTGFQRLFPQLAAADFSTEDLLRLAAGDGKGLSGMTAEPEVMEAADGSPRRNKDGHLLITATPEHEQDTEENFGVPAGYTYLGQFIDHDITFNPNDGFGPNANSATDPNLRTAWFDLDSLYGRGPGDQPYLYNADGRTLIAGRKLTEAGAPSKCTDHPRLNGRAMIGDKRNDENVIVSQLHAAFAAFHNQVAHDRPHMAFNDLAREVAWHYQWIVLTDFLPRIVGPEMMAAVLPDFGTLSLPGSGRATQTFSKNLRPGEMPLEFAGAAYRFGHSMIRPVYRLNTRMQGTAQEKKENPALAGRRLIFAASQYAGLNGFREYPQEWAIDWSLFFETNRKLDYTHIKDGPKRVQAAYKFDTALVNPLAFLPEFSQGRPDGNFARDKDGNPQTQSGKIANLALRNLLRGAQQGLPSGQDVARAMGLDPIADKDLRVGKATCEDMGENHAITAYGDGFKGRAPLWFYVLAEAQALWCSKVEGMTADDSRRDATPSYLGPVGGRLVAETMVALMLADETSLLRAGQSWRPAYTDKGVFTMRELLKAADRA</sequence>
<keyword evidence="2" id="KW-0964">Secreted</keyword>
<keyword evidence="4" id="KW-0732">Signal</keyword>
<dbReference type="GO" id="GO:0004601">
    <property type="term" value="F:peroxidase activity"/>
    <property type="evidence" value="ECO:0007669"/>
    <property type="project" value="InterPro"/>
</dbReference>
<comment type="subcellular location">
    <subcellularLocation>
        <location evidence="1">Secreted</location>
    </subcellularLocation>
</comment>
<gene>
    <name evidence="5" type="ORF">CHR90_17550</name>
</gene>
<dbReference type="GO" id="GO:0020037">
    <property type="term" value="F:heme binding"/>
    <property type="evidence" value="ECO:0007669"/>
    <property type="project" value="InterPro"/>
</dbReference>
<evidence type="ECO:0000313" key="5">
    <source>
        <dbReference type="EMBL" id="OYQ16784.1"/>
    </source>
</evidence>
<dbReference type="AlphaFoldDB" id="A0A255XK73"/>
<evidence type="ECO:0000256" key="3">
    <source>
        <dbReference type="ARBA" id="ARBA00023180"/>
    </source>
</evidence>
<evidence type="ECO:0008006" key="7">
    <source>
        <dbReference type="Google" id="ProtNLM"/>
    </source>
</evidence>
<dbReference type="Gene3D" id="1.10.640.10">
    <property type="entry name" value="Haem peroxidase domain superfamily, animal type"/>
    <property type="match status" value="1"/>
</dbReference>
<comment type="caution">
    <text evidence="5">The sequence shown here is derived from an EMBL/GenBank/DDBJ whole genome shotgun (WGS) entry which is preliminary data.</text>
</comment>
<proteinExistence type="predicted"/>
<feature type="signal peptide" evidence="4">
    <location>
        <begin position="1"/>
        <end position="33"/>
    </location>
</feature>
<dbReference type="InterPro" id="IPR019791">
    <property type="entry name" value="Haem_peroxidase_animal"/>
</dbReference>
<reference evidence="5" key="1">
    <citation type="submission" date="2017-07" db="EMBL/GenBank/DDBJ databases">
        <title>Elstera cyanobacteriorum sp. nov., a novel bacterium isolated from cyanobacterial aggregates in a eutrophic lake.</title>
        <authorList>
            <person name="Cai H."/>
        </authorList>
    </citation>
    <scope>NUCLEOTIDE SEQUENCE [LARGE SCALE GENOMIC DNA]</scope>
    <source>
        <strain evidence="5">TH019</strain>
    </source>
</reference>
<feature type="chain" id="PRO_5012332616" description="Heme peroxidase" evidence="4">
    <location>
        <begin position="34"/>
        <end position="584"/>
    </location>
</feature>
<dbReference type="PANTHER" id="PTHR11475:SF4">
    <property type="entry name" value="CHORION PEROXIDASE"/>
    <property type="match status" value="1"/>
</dbReference>
<dbReference type="Proteomes" id="UP000216361">
    <property type="component" value="Unassembled WGS sequence"/>
</dbReference>